<feature type="transmembrane region" description="Helical" evidence="2">
    <location>
        <begin position="230"/>
        <end position="249"/>
    </location>
</feature>
<feature type="transmembrane region" description="Helical" evidence="2">
    <location>
        <begin position="256"/>
        <end position="272"/>
    </location>
</feature>
<evidence type="ECO:0000313" key="3">
    <source>
        <dbReference type="EMBL" id="MFC6885889.1"/>
    </source>
</evidence>
<feature type="transmembrane region" description="Helical" evidence="2">
    <location>
        <begin position="526"/>
        <end position="545"/>
    </location>
</feature>
<feature type="transmembrane region" description="Helical" evidence="2">
    <location>
        <begin position="463"/>
        <end position="483"/>
    </location>
</feature>
<protein>
    <recommendedName>
        <fullName evidence="5">Glycosyltransferase RgtA/B/C/D-like domain-containing protein</fullName>
    </recommendedName>
</protein>
<keyword evidence="2" id="KW-0812">Transmembrane</keyword>
<dbReference type="Proteomes" id="UP001596380">
    <property type="component" value="Unassembled WGS sequence"/>
</dbReference>
<feature type="compositionally biased region" description="Basic and acidic residues" evidence="1">
    <location>
        <begin position="1"/>
        <end position="12"/>
    </location>
</feature>
<feature type="transmembrane region" description="Helical" evidence="2">
    <location>
        <begin position="359"/>
        <end position="377"/>
    </location>
</feature>
<proteinExistence type="predicted"/>
<evidence type="ECO:0000313" key="4">
    <source>
        <dbReference type="Proteomes" id="UP001596380"/>
    </source>
</evidence>
<evidence type="ECO:0000256" key="1">
    <source>
        <dbReference type="SAM" id="MobiDB-lite"/>
    </source>
</evidence>
<feature type="transmembrane region" description="Helical" evidence="2">
    <location>
        <begin position="557"/>
        <end position="575"/>
    </location>
</feature>
<keyword evidence="2" id="KW-1133">Transmembrane helix</keyword>
<dbReference type="RefSeq" id="WP_241682971.1">
    <property type="nucleotide sequence ID" value="NZ_JBHSXS010000044.1"/>
</dbReference>
<feature type="region of interest" description="Disordered" evidence="1">
    <location>
        <begin position="681"/>
        <end position="708"/>
    </location>
</feature>
<comment type="caution">
    <text evidence="3">The sequence shown here is derived from an EMBL/GenBank/DDBJ whole genome shotgun (WGS) entry which is preliminary data.</text>
</comment>
<feature type="transmembrane region" description="Helical" evidence="2">
    <location>
        <begin position="495"/>
        <end position="514"/>
    </location>
</feature>
<reference evidence="4" key="1">
    <citation type="journal article" date="2019" name="Int. J. Syst. Evol. Microbiol.">
        <title>The Global Catalogue of Microorganisms (GCM) 10K type strain sequencing project: providing services to taxonomists for standard genome sequencing and annotation.</title>
        <authorList>
            <consortium name="The Broad Institute Genomics Platform"/>
            <consortium name="The Broad Institute Genome Sequencing Center for Infectious Disease"/>
            <person name="Wu L."/>
            <person name="Ma J."/>
        </authorList>
    </citation>
    <scope>NUCLEOTIDE SEQUENCE [LARGE SCALE GENOMIC DNA]</scope>
    <source>
        <strain evidence="4">JCM 3369</strain>
    </source>
</reference>
<evidence type="ECO:0000256" key="2">
    <source>
        <dbReference type="SAM" id="Phobius"/>
    </source>
</evidence>
<name>A0ABW2CVM9_9ACTN</name>
<feature type="transmembrane region" description="Helical" evidence="2">
    <location>
        <begin position="284"/>
        <end position="301"/>
    </location>
</feature>
<evidence type="ECO:0008006" key="5">
    <source>
        <dbReference type="Google" id="ProtNLM"/>
    </source>
</evidence>
<feature type="transmembrane region" description="Helical" evidence="2">
    <location>
        <begin position="180"/>
        <end position="198"/>
    </location>
</feature>
<feature type="region of interest" description="Disordered" evidence="1">
    <location>
        <begin position="1"/>
        <end position="28"/>
    </location>
</feature>
<feature type="transmembrane region" description="Helical" evidence="2">
    <location>
        <begin position="67"/>
        <end position="86"/>
    </location>
</feature>
<keyword evidence="2" id="KW-0472">Membrane</keyword>
<gene>
    <name evidence="3" type="ORF">ACFQKB_39445</name>
</gene>
<feature type="transmembrane region" description="Helical" evidence="2">
    <location>
        <begin position="98"/>
        <end position="123"/>
    </location>
</feature>
<feature type="transmembrane region" description="Helical" evidence="2">
    <location>
        <begin position="322"/>
        <end position="339"/>
    </location>
</feature>
<feature type="transmembrane region" description="Helical" evidence="2">
    <location>
        <begin position="205"/>
        <end position="224"/>
    </location>
</feature>
<dbReference type="EMBL" id="JBHSXS010000044">
    <property type="protein sequence ID" value="MFC6885889.1"/>
    <property type="molecule type" value="Genomic_DNA"/>
</dbReference>
<keyword evidence="4" id="KW-1185">Reference proteome</keyword>
<accession>A0ABW2CVM9</accession>
<feature type="transmembrane region" description="Helical" evidence="2">
    <location>
        <begin position="398"/>
        <end position="419"/>
    </location>
</feature>
<sequence>MTATLRIDERPPRRPRAARLRPDRRERRDGTVTAGRLLARATVAPALLVAAWLAVSLPLLMAGAFRPGPAIVLYVPVAAGTLWLGLRGRPAHPFREGLGAVSWWSTGGVLAVAGGFLVLQLAMCSEQIIVRRDPASYAQFAAWLNEHGSLPITQDRWAFGGSDPSLQYASPAFYQVGDTVVPQFMAGLPLVLALGGWLGGTHGLLFMAPLLGACAVLSFGGLVARLVGPRWAPGGALLLALTLPMLWVSRSTFSELPALVLLLGGLALLYDVRKNGVPGSRAKAFLGGLTLGLILLARIDALRDLLPVVVFAGLLVARRRRTGYPLAAGLTVGAGAGLAEGFMFSKPYLDYLHASLDPLLALTVALIGATALMVALLRWRVTGPRLHRLGAAVARGRLPDAAAVLTVAVMAAFAVRPLVQTVRRVPANADDRLNAHFIEEVQRVNHMALDGARQYSELSLYWVVWYIGVPALLLATFGAALLGRRLLRGGAPEWLLPYAVIVWTTVTTLARPAITPDHPWASRRLIGLVIPGLLLFAVWGTAWAVRRVRRVGYGPAVTRWSAAAAIVLLAVPVLLTSGPYLFARTDQGEVAAVRGLCDRLGEGRSVVVVDRATADRYLPALRGMCGLPAARTVPAATPADVRRVIGKVYAAGRRPVVMGAQPGQVAAYGPAAQAVKLRTRQDERTLTEPPGSTWGLSSDVWISEPPAP</sequence>
<feature type="transmembrane region" description="Helical" evidence="2">
    <location>
        <begin position="37"/>
        <end position="61"/>
    </location>
</feature>
<organism evidence="3 4">
    <name type="scientific">Actinomadura yumaensis</name>
    <dbReference type="NCBI Taxonomy" id="111807"/>
    <lineage>
        <taxon>Bacteria</taxon>
        <taxon>Bacillati</taxon>
        <taxon>Actinomycetota</taxon>
        <taxon>Actinomycetes</taxon>
        <taxon>Streptosporangiales</taxon>
        <taxon>Thermomonosporaceae</taxon>
        <taxon>Actinomadura</taxon>
    </lineage>
</organism>